<evidence type="ECO:0000259" key="1">
    <source>
        <dbReference type="PROSITE" id="PS50405"/>
    </source>
</evidence>
<dbReference type="PANTHER" id="PTHR43968:SF6">
    <property type="entry name" value="GLUTATHIONE S-TRANSFERASE OMEGA"/>
    <property type="match status" value="1"/>
</dbReference>
<sequence length="162" mass="17915">MVVLEYLEDIATTHADPPLSAQQRAASRLFAQMFSQWLNYIPLLRTTPGSAEEQEAVQALTRGMEAADAFLHRHGTGHGPFLAGEHFSLAEMATAPFALRFLAVLPGLRPELKPMELLKERGLSRLGAWMQAVSERPSCTQSLPPTDELVESYRKLLARMAA</sequence>
<dbReference type="PANTHER" id="PTHR43968">
    <property type="match status" value="1"/>
</dbReference>
<name>A0AB34K784_PRYPA</name>
<dbReference type="InterPro" id="IPR050983">
    <property type="entry name" value="GST_Omega/HSP26"/>
</dbReference>
<feature type="domain" description="GST C-terminal" evidence="1">
    <location>
        <begin position="16"/>
        <end position="156"/>
    </location>
</feature>
<dbReference type="Proteomes" id="UP001515480">
    <property type="component" value="Unassembled WGS sequence"/>
</dbReference>
<dbReference type="Gene3D" id="1.20.1050.10">
    <property type="match status" value="1"/>
</dbReference>
<dbReference type="SUPFAM" id="SSF47616">
    <property type="entry name" value="GST C-terminal domain-like"/>
    <property type="match status" value="1"/>
</dbReference>
<protein>
    <recommendedName>
        <fullName evidence="1">GST C-terminal domain-containing protein</fullName>
    </recommendedName>
</protein>
<accession>A0AB34K784</accession>
<keyword evidence="3" id="KW-1185">Reference proteome</keyword>
<gene>
    <name evidence="2" type="ORF">AB1Y20_000126</name>
</gene>
<reference evidence="2 3" key="1">
    <citation type="journal article" date="2024" name="Science">
        <title>Giant polyketide synthase enzymes in the biosynthesis of giant marine polyether toxins.</title>
        <authorList>
            <person name="Fallon T.R."/>
            <person name="Shende V.V."/>
            <person name="Wierzbicki I.H."/>
            <person name="Pendleton A.L."/>
            <person name="Watervoot N.F."/>
            <person name="Auber R.P."/>
            <person name="Gonzalez D.J."/>
            <person name="Wisecaver J.H."/>
            <person name="Moore B.S."/>
        </authorList>
    </citation>
    <scope>NUCLEOTIDE SEQUENCE [LARGE SCALE GENOMIC DNA]</scope>
    <source>
        <strain evidence="2 3">12B1</strain>
    </source>
</reference>
<dbReference type="GO" id="GO:0005737">
    <property type="term" value="C:cytoplasm"/>
    <property type="evidence" value="ECO:0007669"/>
    <property type="project" value="TreeGrafter"/>
</dbReference>
<evidence type="ECO:0000313" key="3">
    <source>
        <dbReference type="Proteomes" id="UP001515480"/>
    </source>
</evidence>
<dbReference type="AlphaFoldDB" id="A0AB34K784"/>
<comment type="caution">
    <text evidence="2">The sequence shown here is derived from an EMBL/GenBank/DDBJ whole genome shotgun (WGS) entry which is preliminary data.</text>
</comment>
<dbReference type="EMBL" id="JBGBPQ010000001">
    <property type="protein sequence ID" value="KAL1529167.1"/>
    <property type="molecule type" value="Genomic_DNA"/>
</dbReference>
<dbReference type="PROSITE" id="PS50405">
    <property type="entry name" value="GST_CTER"/>
    <property type="match status" value="1"/>
</dbReference>
<dbReference type="InterPro" id="IPR036282">
    <property type="entry name" value="Glutathione-S-Trfase_C_sf"/>
</dbReference>
<evidence type="ECO:0000313" key="2">
    <source>
        <dbReference type="EMBL" id="KAL1529167.1"/>
    </source>
</evidence>
<proteinExistence type="predicted"/>
<organism evidence="2 3">
    <name type="scientific">Prymnesium parvum</name>
    <name type="common">Toxic golden alga</name>
    <dbReference type="NCBI Taxonomy" id="97485"/>
    <lineage>
        <taxon>Eukaryota</taxon>
        <taxon>Haptista</taxon>
        <taxon>Haptophyta</taxon>
        <taxon>Prymnesiophyceae</taxon>
        <taxon>Prymnesiales</taxon>
        <taxon>Prymnesiaceae</taxon>
        <taxon>Prymnesium</taxon>
    </lineage>
</organism>
<dbReference type="Pfam" id="PF13410">
    <property type="entry name" value="GST_C_2"/>
    <property type="match status" value="1"/>
</dbReference>
<dbReference type="InterPro" id="IPR010987">
    <property type="entry name" value="Glutathione-S-Trfase_C-like"/>
</dbReference>